<protein>
    <recommendedName>
        <fullName evidence="4">Secreted protein</fullName>
    </recommendedName>
</protein>
<gene>
    <name evidence="2" type="ORF">HUO14_02820</name>
</gene>
<organism evidence="2 3">
    <name type="scientific">Parasphingorhabdus flavimaris</name>
    <dbReference type="NCBI Taxonomy" id="266812"/>
    <lineage>
        <taxon>Bacteria</taxon>
        <taxon>Pseudomonadati</taxon>
        <taxon>Pseudomonadota</taxon>
        <taxon>Alphaproteobacteria</taxon>
        <taxon>Sphingomonadales</taxon>
        <taxon>Sphingomonadaceae</taxon>
        <taxon>Parasphingorhabdus</taxon>
    </lineage>
</organism>
<evidence type="ECO:0000313" key="3">
    <source>
        <dbReference type="Proteomes" id="UP000652427"/>
    </source>
</evidence>
<reference evidence="2 3" key="1">
    <citation type="submission" date="2020-06" db="EMBL/GenBank/DDBJ databases">
        <authorList>
            <person name="Kim S.-J."/>
            <person name="Park S.-J."/>
        </authorList>
    </citation>
    <scope>NUCLEOTIDE SEQUENCE [LARGE SCALE GENOMIC DNA]</scope>
    <source>
        <strain evidence="2 3">SW-151</strain>
    </source>
</reference>
<feature type="chain" id="PRO_5046364840" description="Secreted protein" evidence="1">
    <location>
        <begin position="20"/>
        <end position="75"/>
    </location>
</feature>
<dbReference type="RefSeq" id="WP_176278351.1">
    <property type="nucleotide sequence ID" value="NZ_JABWMH010000001.1"/>
</dbReference>
<keyword evidence="3" id="KW-1185">Reference proteome</keyword>
<evidence type="ECO:0008006" key="4">
    <source>
        <dbReference type="Google" id="ProtNLM"/>
    </source>
</evidence>
<dbReference type="Proteomes" id="UP000652427">
    <property type="component" value="Unassembled WGS sequence"/>
</dbReference>
<comment type="caution">
    <text evidence="2">The sequence shown here is derived from an EMBL/GenBank/DDBJ whole genome shotgun (WGS) entry which is preliminary data.</text>
</comment>
<keyword evidence="1" id="KW-0732">Signal</keyword>
<accession>A0ABX2MZF4</accession>
<proteinExistence type="predicted"/>
<name>A0ABX2MZF4_9SPHN</name>
<evidence type="ECO:0000256" key="1">
    <source>
        <dbReference type="SAM" id="SignalP"/>
    </source>
</evidence>
<sequence>MSITAAILLPIYLASSAIALGDSGSGWSDQTEVSESESAPDCSETVLRFVVGGIPAETESDYCSSSAAGDNQVGS</sequence>
<evidence type="ECO:0000313" key="2">
    <source>
        <dbReference type="EMBL" id="NVD26837.1"/>
    </source>
</evidence>
<feature type="signal peptide" evidence="1">
    <location>
        <begin position="1"/>
        <end position="19"/>
    </location>
</feature>
<dbReference type="EMBL" id="JABWMH010000001">
    <property type="protein sequence ID" value="NVD26837.1"/>
    <property type="molecule type" value="Genomic_DNA"/>
</dbReference>